<dbReference type="Proteomes" id="UP001228905">
    <property type="component" value="Unassembled WGS sequence"/>
</dbReference>
<evidence type="ECO:0000313" key="2">
    <source>
        <dbReference type="EMBL" id="MDQ0466510.1"/>
    </source>
</evidence>
<reference evidence="2 3" key="1">
    <citation type="submission" date="2023-07" db="EMBL/GenBank/DDBJ databases">
        <title>Genomic Encyclopedia of Type Strains, Phase IV (KMG-IV): sequencing the most valuable type-strain genomes for metagenomic binning, comparative biology and taxonomic classification.</title>
        <authorList>
            <person name="Goeker M."/>
        </authorList>
    </citation>
    <scope>NUCLEOTIDE SEQUENCE [LARGE SCALE GENOMIC DNA]</scope>
    <source>
        <strain evidence="2 3">DSM 18695</strain>
    </source>
</reference>
<evidence type="ECO:0000313" key="3">
    <source>
        <dbReference type="Proteomes" id="UP001228905"/>
    </source>
</evidence>
<feature type="signal peptide" evidence="1">
    <location>
        <begin position="1"/>
        <end position="24"/>
    </location>
</feature>
<proteinExistence type="predicted"/>
<name>A0ABU0IWX1_9CAUL</name>
<keyword evidence="1" id="KW-0732">Signal</keyword>
<evidence type="ECO:0000256" key="1">
    <source>
        <dbReference type="SAM" id="SignalP"/>
    </source>
</evidence>
<accession>A0ABU0IWX1</accession>
<organism evidence="2 3">
    <name type="scientific">Caulobacter ginsengisoli</name>
    <dbReference type="NCBI Taxonomy" id="400775"/>
    <lineage>
        <taxon>Bacteria</taxon>
        <taxon>Pseudomonadati</taxon>
        <taxon>Pseudomonadota</taxon>
        <taxon>Alphaproteobacteria</taxon>
        <taxon>Caulobacterales</taxon>
        <taxon>Caulobacteraceae</taxon>
        <taxon>Caulobacter</taxon>
    </lineage>
</organism>
<dbReference type="EMBL" id="JAUSVS010000012">
    <property type="protein sequence ID" value="MDQ0466510.1"/>
    <property type="molecule type" value="Genomic_DNA"/>
</dbReference>
<keyword evidence="3" id="KW-1185">Reference proteome</keyword>
<dbReference type="RefSeq" id="WP_307352615.1">
    <property type="nucleotide sequence ID" value="NZ_JAUSVS010000012.1"/>
</dbReference>
<protein>
    <recommendedName>
        <fullName evidence="4">Tetratricopeptide repeat protein</fullName>
    </recommendedName>
</protein>
<feature type="chain" id="PRO_5045490663" description="Tetratricopeptide repeat protein" evidence="1">
    <location>
        <begin position="25"/>
        <end position="286"/>
    </location>
</feature>
<evidence type="ECO:0008006" key="4">
    <source>
        <dbReference type="Google" id="ProtNLM"/>
    </source>
</evidence>
<comment type="caution">
    <text evidence="2">The sequence shown here is derived from an EMBL/GenBank/DDBJ whole genome shotgun (WGS) entry which is preliminary data.</text>
</comment>
<gene>
    <name evidence="2" type="ORF">QO010_004305</name>
</gene>
<sequence>MNRLSIVLGLAGLLALGAGLPARAAEGPPPPACRAAYDQHWEAAKAGLKSGGLAAAEPHFQALKAACGDGAMGRLIGTVHAEARLQNGDAAGALDELTALNLPDTDDIKPVALWIELAARARLGDVPAFTAARDRLLDLAATRLTDPAGPFKGRLRERFETEAAVVDVYDLDLQQGVFQRRMLFVARPKDGGMFVTGAVTLDLAVESMGLGGGGKASWFLDLYPCDSHATLTIMPGKKSAPPDYAKVKEVFAKTFGPEGFKARIGDPERPFCAFESYMAPGLYPPG</sequence>